<accession>A0A9P6QB41</accession>
<proteinExistence type="predicted"/>
<evidence type="ECO:0000313" key="2">
    <source>
        <dbReference type="EMBL" id="KAG0262062.1"/>
    </source>
</evidence>
<sequence>MLSKMHATRPEATRELTPALQDLEEYLRHHVLSTISSRTASENASTYPHLGELLTLCARHPIILASRSRGELVLTAVIAYANQQEHYQDVHPRLPAKDSSSIDDGDGILSPTPFGYATTTTTMSSLSAQKVKAPLPPEAMWCAQRIKDVMQIKHCQRSTVPTTLEVASAVEKHLQPFSVDRRTYEENTADEIISTVTTALTVLQDQLNLLDLETMAKWTMDLSSLCAPIATDESMVALSLRLLCVAQQIQSQNQRRGQDQGRVAHLQTLSKPFVEEVAWSFDRFKGRLQEDQWAPLLLFMWDHYKGTFDIGLLSLMDRIMELAYANQQPMAVPSADMDQRSIRSIMKHIRSSMWLATIRANPYRTITTAGNRSAGPTSHQQHECVFGLLLQGLAKTASQMPDWRIARICVLVLQFCLDAFVVATPPLLAPPPIPTADSVTTGGKNSMAMDIDHDEDGAVALSVNLEGTNTTNATDITITTTTSMRPFLEAVRSCRNLLTTSSANQPLSMPFPEDVTTPGHADTILSPSCPQEVEELSRVAQAWIYGGGGPSTIAERQHAVFLVMTALAQQDHHWLGRLVDYFESIQEDVALRKSIAGWMHWMTFSAPVAEEEDEKKKKKKDEAPGSTTTTMGTGRRHGLDGGNETVASSGDILNLLLQATRDNVRSDQQENGQPQDPDRDDGTLAGLQAVLSHYQAVLTLNPVVLADYVFAVCLATKDGVSAQKLLQLAPAASSNSPTSTRWLDILSTQGTSRDEGMVPGRILISPQQADEVKRELCTQLKQ</sequence>
<evidence type="ECO:0000256" key="1">
    <source>
        <dbReference type="SAM" id="MobiDB-lite"/>
    </source>
</evidence>
<gene>
    <name evidence="2" type="ORF">DFQ27_002562</name>
</gene>
<feature type="region of interest" description="Disordered" evidence="1">
    <location>
        <begin position="664"/>
        <end position="683"/>
    </location>
</feature>
<feature type="region of interest" description="Disordered" evidence="1">
    <location>
        <begin position="609"/>
        <end position="644"/>
    </location>
</feature>
<dbReference type="EMBL" id="JAAAJB010000198">
    <property type="protein sequence ID" value="KAG0262062.1"/>
    <property type="molecule type" value="Genomic_DNA"/>
</dbReference>
<evidence type="ECO:0000313" key="3">
    <source>
        <dbReference type="Proteomes" id="UP000807716"/>
    </source>
</evidence>
<name>A0A9P6QB41_9FUNG</name>
<protein>
    <submittedName>
        <fullName evidence="2">Uncharacterized protein</fullName>
    </submittedName>
</protein>
<dbReference type="AlphaFoldDB" id="A0A9P6QB41"/>
<organism evidence="2 3">
    <name type="scientific">Actinomortierella ambigua</name>
    <dbReference type="NCBI Taxonomy" id="1343610"/>
    <lineage>
        <taxon>Eukaryota</taxon>
        <taxon>Fungi</taxon>
        <taxon>Fungi incertae sedis</taxon>
        <taxon>Mucoromycota</taxon>
        <taxon>Mortierellomycotina</taxon>
        <taxon>Mortierellomycetes</taxon>
        <taxon>Mortierellales</taxon>
        <taxon>Mortierellaceae</taxon>
        <taxon>Actinomortierella</taxon>
    </lineage>
</organism>
<comment type="caution">
    <text evidence="2">The sequence shown here is derived from an EMBL/GenBank/DDBJ whole genome shotgun (WGS) entry which is preliminary data.</text>
</comment>
<dbReference type="OrthoDB" id="2443040at2759"/>
<reference evidence="2" key="1">
    <citation type="journal article" date="2020" name="Fungal Divers.">
        <title>Resolving the Mortierellaceae phylogeny through synthesis of multi-gene phylogenetics and phylogenomics.</title>
        <authorList>
            <person name="Vandepol N."/>
            <person name="Liber J."/>
            <person name="Desiro A."/>
            <person name="Na H."/>
            <person name="Kennedy M."/>
            <person name="Barry K."/>
            <person name="Grigoriev I.V."/>
            <person name="Miller A.N."/>
            <person name="O'Donnell K."/>
            <person name="Stajich J.E."/>
            <person name="Bonito G."/>
        </authorList>
    </citation>
    <scope>NUCLEOTIDE SEQUENCE</scope>
    <source>
        <strain evidence="2">BC1065</strain>
    </source>
</reference>
<dbReference type="Proteomes" id="UP000807716">
    <property type="component" value="Unassembled WGS sequence"/>
</dbReference>
<keyword evidence="3" id="KW-1185">Reference proteome</keyword>